<name>A0ABY5VJE9_9FIRM</name>
<evidence type="ECO:0000313" key="2">
    <source>
        <dbReference type="Proteomes" id="UP001060164"/>
    </source>
</evidence>
<keyword evidence="2" id="KW-1185">Reference proteome</keyword>
<dbReference type="Proteomes" id="UP001060164">
    <property type="component" value="Chromosome"/>
</dbReference>
<reference evidence="1" key="1">
    <citation type="journal article" date="2022" name="Cell">
        <title>Design, construction, and in vivo augmentation of a complex gut microbiome.</title>
        <authorList>
            <person name="Cheng A.G."/>
            <person name="Ho P.Y."/>
            <person name="Aranda-Diaz A."/>
            <person name="Jain S."/>
            <person name="Yu F.B."/>
            <person name="Meng X."/>
            <person name="Wang M."/>
            <person name="Iakiviak M."/>
            <person name="Nagashima K."/>
            <person name="Zhao A."/>
            <person name="Murugkar P."/>
            <person name="Patil A."/>
            <person name="Atabakhsh K."/>
            <person name="Weakley A."/>
            <person name="Yan J."/>
            <person name="Brumbaugh A.R."/>
            <person name="Higginbottom S."/>
            <person name="Dimas A."/>
            <person name="Shiver A.L."/>
            <person name="Deutschbauer A."/>
            <person name="Neff N."/>
            <person name="Sonnenburg J.L."/>
            <person name="Huang K.C."/>
            <person name="Fischbach M.A."/>
        </authorList>
    </citation>
    <scope>NUCLEOTIDE SEQUENCE</scope>
    <source>
        <strain evidence="1">DSM 19829</strain>
    </source>
</reference>
<evidence type="ECO:0000313" key="1">
    <source>
        <dbReference type="EMBL" id="UWP60427.1"/>
    </source>
</evidence>
<proteinExistence type="predicted"/>
<gene>
    <name evidence="1" type="ORF">NQ502_05135</name>
</gene>
<dbReference type="RefSeq" id="WP_028529137.1">
    <property type="nucleotide sequence ID" value="NZ_CABLBR010000019.1"/>
</dbReference>
<organism evidence="1 2">
    <name type="scientific">Ruminococcus gauvreauii</name>
    <dbReference type="NCBI Taxonomy" id="438033"/>
    <lineage>
        <taxon>Bacteria</taxon>
        <taxon>Bacillati</taxon>
        <taxon>Bacillota</taxon>
        <taxon>Clostridia</taxon>
        <taxon>Eubacteriales</taxon>
        <taxon>Oscillospiraceae</taxon>
        <taxon>Ruminococcus</taxon>
    </lineage>
</organism>
<dbReference type="EMBL" id="CP102290">
    <property type="protein sequence ID" value="UWP60427.1"/>
    <property type="molecule type" value="Genomic_DNA"/>
</dbReference>
<accession>A0ABY5VJE9</accession>
<sequence length="72" mass="8289">MSVIPIYKAGKNGLFTYIQPYHIKKYLEDGYTIIREIGAQEEVVAEPSRGILVDDIDFEPYFYHTGGRSFDI</sequence>
<protein>
    <submittedName>
        <fullName evidence="1">Uncharacterized protein</fullName>
    </submittedName>
</protein>